<dbReference type="OrthoDB" id="538223at2759"/>
<accession>A0A1C7LKK3</accession>
<dbReference type="EMBL" id="LUGG01000052">
    <property type="protein sequence ID" value="OBZ65180.1"/>
    <property type="molecule type" value="Genomic_DNA"/>
</dbReference>
<dbReference type="InterPro" id="IPR018712">
    <property type="entry name" value="Tle1-like_cat"/>
</dbReference>
<evidence type="ECO:0000259" key="1">
    <source>
        <dbReference type="Pfam" id="PF09994"/>
    </source>
</evidence>
<dbReference type="PANTHER" id="PTHR33840:SF1">
    <property type="entry name" value="TLE1 PHOSPHOLIPASE DOMAIN-CONTAINING PROTEIN"/>
    <property type="match status" value="1"/>
</dbReference>
<feature type="domain" description="T6SS Phospholipase effector Tle1-like catalytic" evidence="1">
    <location>
        <begin position="212"/>
        <end position="268"/>
    </location>
</feature>
<dbReference type="Pfam" id="PF09994">
    <property type="entry name" value="T6SS_Tle1-like_cat"/>
    <property type="match status" value="2"/>
</dbReference>
<reference evidence="2 3" key="1">
    <citation type="submission" date="2016-03" db="EMBL/GenBank/DDBJ databases">
        <title>Whole genome sequencing of Grifola frondosa 9006-11.</title>
        <authorList>
            <person name="Min B."/>
            <person name="Park H."/>
            <person name="Kim J.-G."/>
            <person name="Cho H."/>
            <person name="Oh Y.-L."/>
            <person name="Kong W.-S."/>
            <person name="Choi I.-G."/>
        </authorList>
    </citation>
    <scope>NUCLEOTIDE SEQUENCE [LARGE SCALE GENOMIC DNA]</scope>
    <source>
        <strain evidence="2 3">9006-11</strain>
    </source>
</reference>
<protein>
    <recommendedName>
        <fullName evidence="1">T6SS Phospholipase effector Tle1-like catalytic domain-containing protein</fullName>
    </recommendedName>
</protein>
<evidence type="ECO:0000313" key="3">
    <source>
        <dbReference type="Proteomes" id="UP000092993"/>
    </source>
</evidence>
<dbReference type="Proteomes" id="UP000092993">
    <property type="component" value="Unassembled WGS sequence"/>
</dbReference>
<organism evidence="2 3">
    <name type="scientific">Grifola frondosa</name>
    <name type="common">Maitake</name>
    <name type="synonym">Polyporus frondosus</name>
    <dbReference type="NCBI Taxonomy" id="5627"/>
    <lineage>
        <taxon>Eukaryota</taxon>
        <taxon>Fungi</taxon>
        <taxon>Dikarya</taxon>
        <taxon>Basidiomycota</taxon>
        <taxon>Agaricomycotina</taxon>
        <taxon>Agaricomycetes</taxon>
        <taxon>Polyporales</taxon>
        <taxon>Grifolaceae</taxon>
        <taxon>Grifola</taxon>
    </lineage>
</organism>
<proteinExistence type="predicted"/>
<name>A0A1C7LKK3_GRIFR</name>
<feature type="domain" description="T6SS Phospholipase effector Tle1-like catalytic" evidence="1">
    <location>
        <begin position="33"/>
        <end position="116"/>
    </location>
</feature>
<dbReference type="AlphaFoldDB" id="A0A1C7LKK3"/>
<keyword evidence="3" id="KW-1185">Reference proteome</keyword>
<dbReference type="PANTHER" id="PTHR33840">
    <property type="match status" value="1"/>
</dbReference>
<dbReference type="STRING" id="5627.A0A1C7LKK3"/>
<gene>
    <name evidence="2" type="ORF">A0H81_14820</name>
</gene>
<evidence type="ECO:0000313" key="2">
    <source>
        <dbReference type="EMBL" id="OBZ65180.1"/>
    </source>
</evidence>
<comment type="caution">
    <text evidence="2">The sequence shown here is derived from an EMBL/GenBank/DDBJ whole genome shotgun (WGS) entry which is preliminary data.</text>
</comment>
<sequence length="341" mass="37914">MSTEGRNVRWRRNSSNLLDLDLGPDYATSPLTTLVLCFDGTGDQFDSDNSINVVQFFSMLKKGDRQQQMVYYQAGIGTYTVPEMPMSWVATSSSCKITKPTIRFACSASLAARILRALSRTNDSQGWFIARMQPPADSVRIQDVHQSRRARLEAINRLQKGILHGCRHRVHRSVGYCFKANLYNIPTEHEAQLGTQPGDMPKTGGVHKSKHSKRASLTEQEFVNDSVKNQTNVLEVWFAGCHCDIGGSSVSNETKNNLARIPLRWMIDNRRDRPCDTAPQPDASSFALALTGISTATGNMLVDVPDEDEEDKMLAFGLVVASGVKCVTVGKLGRVCSRRRW</sequence>